<dbReference type="Proteomes" id="UP000000600">
    <property type="component" value="Unassembled WGS sequence"/>
</dbReference>
<dbReference type="HOGENOM" id="CLU_2594956_0_0_1"/>
<dbReference type="RefSeq" id="XP_001439009.1">
    <property type="nucleotide sequence ID" value="XM_001438972.1"/>
</dbReference>
<accession>A0CLE5</accession>
<keyword evidence="2" id="KW-1185">Reference proteome</keyword>
<evidence type="ECO:0000313" key="1">
    <source>
        <dbReference type="EMBL" id="CAK71612.1"/>
    </source>
</evidence>
<evidence type="ECO:0000313" key="2">
    <source>
        <dbReference type="Proteomes" id="UP000000600"/>
    </source>
</evidence>
<proteinExistence type="predicted"/>
<dbReference type="AlphaFoldDB" id="A0CLE5"/>
<name>A0CLE5_PARTE</name>
<protein>
    <submittedName>
        <fullName evidence="1">Uncharacterized protein</fullName>
    </submittedName>
</protein>
<reference evidence="1 2" key="1">
    <citation type="journal article" date="2006" name="Nature">
        <title>Global trends of whole-genome duplications revealed by the ciliate Paramecium tetraurelia.</title>
        <authorList>
            <consortium name="Genoscope"/>
            <person name="Aury J.-M."/>
            <person name="Jaillon O."/>
            <person name="Duret L."/>
            <person name="Noel B."/>
            <person name="Jubin C."/>
            <person name="Porcel B.M."/>
            <person name="Segurens B."/>
            <person name="Daubin V."/>
            <person name="Anthouard V."/>
            <person name="Aiach N."/>
            <person name="Arnaiz O."/>
            <person name="Billaut A."/>
            <person name="Beisson J."/>
            <person name="Blanc I."/>
            <person name="Bouhouche K."/>
            <person name="Camara F."/>
            <person name="Duharcourt S."/>
            <person name="Guigo R."/>
            <person name="Gogendeau D."/>
            <person name="Katinka M."/>
            <person name="Keller A.-M."/>
            <person name="Kissmehl R."/>
            <person name="Klotz C."/>
            <person name="Koll F."/>
            <person name="Le Moue A."/>
            <person name="Lepere C."/>
            <person name="Malinsky S."/>
            <person name="Nowacki M."/>
            <person name="Nowak J.K."/>
            <person name="Plattner H."/>
            <person name="Poulain J."/>
            <person name="Ruiz F."/>
            <person name="Serrano V."/>
            <person name="Zagulski M."/>
            <person name="Dessen P."/>
            <person name="Betermier M."/>
            <person name="Weissenbach J."/>
            <person name="Scarpelli C."/>
            <person name="Schachter V."/>
            <person name="Sperling L."/>
            <person name="Meyer E."/>
            <person name="Cohen J."/>
            <person name="Wincker P."/>
        </authorList>
    </citation>
    <scope>NUCLEOTIDE SEQUENCE [LARGE SCALE GENOMIC DNA]</scope>
    <source>
        <strain evidence="1 2">Stock d4-2</strain>
    </source>
</reference>
<dbReference type="InParanoid" id="A0CLE5"/>
<dbReference type="EMBL" id="CT868097">
    <property type="protein sequence ID" value="CAK71612.1"/>
    <property type="molecule type" value="Genomic_DNA"/>
</dbReference>
<sequence length="80" mass="9728">MFDNQYNQNDSNNNEINLNFKPMNMLRQTKREKIQKFSEMKTLQTVNGKVQATKMPFLGQYWDREVDLQHNINENMKHMF</sequence>
<dbReference type="KEGG" id="ptm:GSPATT00008160001"/>
<organism evidence="1 2">
    <name type="scientific">Paramecium tetraurelia</name>
    <dbReference type="NCBI Taxonomy" id="5888"/>
    <lineage>
        <taxon>Eukaryota</taxon>
        <taxon>Sar</taxon>
        <taxon>Alveolata</taxon>
        <taxon>Ciliophora</taxon>
        <taxon>Intramacronucleata</taxon>
        <taxon>Oligohymenophorea</taxon>
        <taxon>Peniculida</taxon>
        <taxon>Parameciidae</taxon>
        <taxon>Paramecium</taxon>
    </lineage>
</organism>
<gene>
    <name evidence="1" type="ORF">GSPATT00008160001</name>
</gene>
<dbReference type="GeneID" id="5024794"/>